<name>A0A3M7SM11_BRAPC</name>
<dbReference type="EMBL" id="REGN01001126">
    <property type="protein sequence ID" value="RNA36789.1"/>
    <property type="molecule type" value="Genomic_DNA"/>
</dbReference>
<comment type="caution">
    <text evidence="1">The sequence shown here is derived from an EMBL/GenBank/DDBJ whole genome shotgun (WGS) entry which is preliminary data.</text>
</comment>
<gene>
    <name evidence="1" type="ORF">BpHYR1_046918</name>
</gene>
<keyword evidence="2" id="KW-1185">Reference proteome</keyword>
<accession>A0A3M7SM11</accession>
<evidence type="ECO:0000313" key="2">
    <source>
        <dbReference type="Proteomes" id="UP000276133"/>
    </source>
</evidence>
<sequence length="84" mass="9999">MLNYKQICLIHIPQHYLAFAGLPAFAFKAKFIVSRNYLFSLLKHCHYLNYLHSVITQFQSTDLHMTCVKNLKKKIKKKILKCHY</sequence>
<evidence type="ECO:0000313" key="1">
    <source>
        <dbReference type="EMBL" id="RNA36789.1"/>
    </source>
</evidence>
<dbReference type="Proteomes" id="UP000276133">
    <property type="component" value="Unassembled WGS sequence"/>
</dbReference>
<reference evidence="1 2" key="1">
    <citation type="journal article" date="2018" name="Sci. Rep.">
        <title>Genomic signatures of local adaptation to the degree of environmental predictability in rotifers.</title>
        <authorList>
            <person name="Franch-Gras L."/>
            <person name="Hahn C."/>
            <person name="Garcia-Roger E.M."/>
            <person name="Carmona M.J."/>
            <person name="Serra M."/>
            <person name="Gomez A."/>
        </authorList>
    </citation>
    <scope>NUCLEOTIDE SEQUENCE [LARGE SCALE GENOMIC DNA]</scope>
    <source>
        <strain evidence="1">HYR1</strain>
    </source>
</reference>
<proteinExistence type="predicted"/>
<dbReference type="AlphaFoldDB" id="A0A3M7SM11"/>
<protein>
    <submittedName>
        <fullName evidence="1">Uncharacterized protein</fullName>
    </submittedName>
</protein>
<organism evidence="1 2">
    <name type="scientific">Brachionus plicatilis</name>
    <name type="common">Marine rotifer</name>
    <name type="synonym">Brachionus muelleri</name>
    <dbReference type="NCBI Taxonomy" id="10195"/>
    <lineage>
        <taxon>Eukaryota</taxon>
        <taxon>Metazoa</taxon>
        <taxon>Spiralia</taxon>
        <taxon>Gnathifera</taxon>
        <taxon>Rotifera</taxon>
        <taxon>Eurotatoria</taxon>
        <taxon>Monogononta</taxon>
        <taxon>Pseudotrocha</taxon>
        <taxon>Ploima</taxon>
        <taxon>Brachionidae</taxon>
        <taxon>Brachionus</taxon>
    </lineage>
</organism>